<sequence length="227" mass="24630">MRRPGAAMALLALVLPVLPASALVIEHRHEPIGEQPTTMRPRSIGASRWQPYALPPTRFAPQTRASQLGPAGGASSLRLKEVPAKLRSRTQALLEQFGARENEGKILISLPGDVLFDFDKADIRADARPVLARLVEVLKAFPKAPVAIGGHTDAKGEDDYNLALSERRAASVKAYLARGKISPGRLTIQGYGETRPVAPNQKADGADDPEGRQRNRRVEFEIGKPPE</sequence>
<keyword evidence="2 4" id="KW-0472">Membrane</keyword>
<dbReference type="Gene3D" id="3.30.1330.60">
    <property type="entry name" value="OmpA-like domain"/>
    <property type="match status" value="1"/>
</dbReference>
<dbReference type="InterPro" id="IPR050330">
    <property type="entry name" value="Bact_OuterMem_StrucFunc"/>
</dbReference>
<feature type="chain" id="PRO_5015554758" description="OmpA-like domain-containing protein" evidence="6">
    <location>
        <begin position="23"/>
        <end position="227"/>
    </location>
</feature>
<dbReference type="OrthoDB" id="9814546at2"/>
<evidence type="ECO:0000256" key="5">
    <source>
        <dbReference type="SAM" id="MobiDB-lite"/>
    </source>
</evidence>
<accession>A0A2S9Q7W0</accession>
<comment type="caution">
    <text evidence="8">The sequence shown here is derived from an EMBL/GenBank/DDBJ whole genome shotgun (WGS) entry which is preliminary data.</text>
</comment>
<dbReference type="Proteomes" id="UP000237682">
    <property type="component" value="Unassembled WGS sequence"/>
</dbReference>
<evidence type="ECO:0000256" key="3">
    <source>
        <dbReference type="ARBA" id="ARBA00023237"/>
    </source>
</evidence>
<protein>
    <recommendedName>
        <fullName evidence="7">OmpA-like domain-containing protein</fullName>
    </recommendedName>
</protein>
<gene>
    <name evidence="8" type="ORF">C5L14_20855</name>
</gene>
<dbReference type="PANTHER" id="PTHR30329">
    <property type="entry name" value="STATOR ELEMENT OF FLAGELLAR MOTOR COMPLEX"/>
    <property type="match status" value="1"/>
</dbReference>
<dbReference type="PRINTS" id="PR01021">
    <property type="entry name" value="OMPADOMAIN"/>
</dbReference>
<dbReference type="InterPro" id="IPR006665">
    <property type="entry name" value="OmpA-like"/>
</dbReference>
<keyword evidence="3" id="KW-0998">Cell outer membrane</keyword>
<organism evidence="8 9">
    <name type="scientific">Labrys okinawensis</name>
    <dbReference type="NCBI Taxonomy" id="346911"/>
    <lineage>
        <taxon>Bacteria</taxon>
        <taxon>Pseudomonadati</taxon>
        <taxon>Pseudomonadota</taxon>
        <taxon>Alphaproteobacteria</taxon>
        <taxon>Hyphomicrobiales</taxon>
        <taxon>Xanthobacteraceae</taxon>
        <taxon>Labrys</taxon>
    </lineage>
</organism>
<evidence type="ECO:0000313" key="9">
    <source>
        <dbReference type="Proteomes" id="UP000237682"/>
    </source>
</evidence>
<dbReference type="PANTHER" id="PTHR30329:SF21">
    <property type="entry name" value="LIPOPROTEIN YIAD-RELATED"/>
    <property type="match status" value="1"/>
</dbReference>
<dbReference type="InterPro" id="IPR036737">
    <property type="entry name" value="OmpA-like_sf"/>
</dbReference>
<evidence type="ECO:0000313" key="8">
    <source>
        <dbReference type="EMBL" id="PRH85442.1"/>
    </source>
</evidence>
<evidence type="ECO:0000256" key="1">
    <source>
        <dbReference type="ARBA" id="ARBA00004442"/>
    </source>
</evidence>
<feature type="region of interest" description="Disordered" evidence="5">
    <location>
        <begin position="187"/>
        <end position="227"/>
    </location>
</feature>
<evidence type="ECO:0000256" key="6">
    <source>
        <dbReference type="SAM" id="SignalP"/>
    </source>
</evidence>
<feature type="domain" description="OmpA-like" evidence="7">
    <location>
        <begin position="103"/>
        <end position="226"/>
    </location>
</feature>
<dbReference type="GO" id="GO:0009279">
    <property type="term" value="C:cell outer membrane"/>
    <property type="evidence" value="ECO:0007669"/>
    <property type="project" value="UniProtKB-SubCell"/>
</dbReference>
<name>A0A2S9Q7W0_9HYPH</name>
<keyword evidence="9" id="KW-1185">Reference proteome</keyword>
<dbReference type="PROSITE" id="PS51123">
    <property type="entry name" value="OMPA_2"/>
    <property type="match status" value="1"/>
</dbReference>
<evidence type="ECO:0000256" key="2">
    <source>
        <dbReference type="ARBA" id="ARBA00023136"/>
    </source>
</evidence>
<reference evidence="8 9" key="1">
    <citation type="submission" date="2018-02" db="EMBL/GenBank/DDBJ databases">
        <title>Whole genome sequencing of endophytic bacterium.</title>
        <authorList>
            <person name="Eedara R."/>
            <person name="Podile A.R."/>
        </authorList>
    </citation>
    <scope>NUCLEOTIDE SEQUENCE [LARGE SCALE GENOMIC DNA]</scope>
    <source>
        <strain evidence="8 9">RP1T</strain>
    </source>
</reference>
<dbReference type="CDD" id="cd07185">
    <property type="entry name" value="OmpA_C-like"/>
    <property type="match status" value="1"/>
</dbReference>
<dbReference type="SUPFAM" id="SSF103088">
    <property type="entry name" value="OmpA-like"/>
    <property type="match status" value="1"/>
</dbReference>
<feature type="compositionally biased region" description="Basic and acidic residues" evidence="5">
    <location>
        <begin position="209"/>
        <end position="227"/>
    </location>
</feature>
<proteinExistence type="predicted"/>
<feature type="signal peptide" evidence="6">
    <location>
        <begin position="1"/>
        <end position="22"/>
    </location>
</feature>
<dbReference type="AlphaFoldDB" id="A0A2S9Q7W0"/>
<dbReference type="RefSeq" id="WP_105864002.1">
    <property type="nucleotide sequence ID" value="NZ_PUEJ01000008.1"/>
</dbReference>
<comment type="subcellular location">
    <subcellularLocation>
        <location evidence="1">Cell outer membrane</location>
    </subcellularLocation>
</comment>
<dbReference type="EMBL" id="PUEJ01000008">
    <property type="protein sequence ID" value="PRH85442.1"/>
    <property type="molecule type" value="Genomic_DNA"/>
</dbReference>
<keyword evidence="6" id="KW-0732">Signal</keyword>
<evidence type="ECO:0000259" key="7">
    <source>
        <dbReference type="PROSITE" id="PS51123"/>
    </source>
</evidence>
<dbReference type="Pfam" id="PF00691">
    <property type="entry name" value="OmpA"/>
    <property type="match status" value="1"/>
</dbReference>
<dbReference type="InterPro" id="IPR006664">
    <property type="entry name" value="OMP_bac"/>
</dbReference>
<evidence type="ECO:0000256" key="4">
    <source>
        <dbReference type="PROSITE-ProRule" id="PRU00473"/>
    </source>
</evidence>